<dbReference type="InterPro" id="IPR050763">
    <property type="entry name" value="ABC_transporter_ATP-binding"/>
</dbReference>
<dbReference type="PANTHER" id="PTHR42711">
    <property type="entry name" value="ABC TRANSPORTER ATP-BINDING PROTEIN"/>
    <property type="match status" value="1"/>
</dbReference>
<sequence>MIETISLTKKYGSLTAVDNVSFKAEPGEVVAFLGPNGAGKSTTMRMITGYIYPTAGTVKIMGRDTEEDPAESRRHIGLVAGIRGIAKADIEARVRDALKTAFLEDVENRIIDTLSKGYRQRVCFAQAIIHNPPVLILDEPTDGLDPNQKNEIRHPD</sequence>
<dbReference type="InterPro" id="IPR003439">
    <property type="entry name" value="ABC_transporter-like_ATP-bd"/>
</dbReference>
<dbReference type="Gene3D" id="3.40.50.300">
    <property type="entry name" value="P-loop containing nucleotide triphosphate hydrolases"/>
    <property type="match status" value="2"/>
</dbReference>
<reference evidence="6" key="2">
    <citation type="journal article" date="2021" name="Genome Biol. Evol.">
        <title>Developing a high-quality reference genome for a parasitic bivalve with doubly uniparental inheritance (Bivalvia: Unionida).</title>
        <authorList>
            <person name="Smith C.H."/>
        </authorList>
    </citation>
    <scope>NUCLEOTIDE SEQUENCE</scope>
    <source>
        <strain evidence="6">CHS0354</strain>
        <tissue evidence="6">Mantle</tissue>
    </source>
</reference>
<dbReference type="PROSITE" id="PS50893">
    <property type="entry name" value="ABC_TRANSPORTER_2"/>
    <property type="match status" value="1"/>
</dbReference>
<gene>
    <name evidence="6" type="ORF">CHS0354_035294</name>
</gene>
<dbReference type="GO" id="GO:0005524">
    <property type="term" value="F:ATP binding"/>
    <property type="evidence" value="ECO:0007669"/>
    <property type="project" value="UniProtKB-KW"/>
</dbReference>
<dbReference type="Proteomes" id="UP001195483">
    <property type="component" value="Unassembled WGS sequence"/>
</dbReference>
<organism evidence="6 7">
    <name type="scientific">Potamilus streckersoni</name>
    <dbReference type="NCBI Taxonomy" id="2493646"/>
    <lineage>
        <taxon>Eukaryota</taxon>
        <taxon>Metazoa</taxon>
        <taxon>Spiralia</taxon>
        <taxon>Lophotrochozoa</taxon>
        <taxon>Mollusca</taxon>
        <taxon>Bivalvia</taxon>
        <taxon>Autobranchia</taxon>
        <taxon>Heteroconchia</taxon>
        <taxon>Palaeoheterodonta</taxon>
        <taxon>Unionida</taxon>
        <taxon>Unionoidea</taxon>
        <taxon>Unionidae</taxon>
        <taxon>Ambleminae</taxon>
        <taxon>Lampsilini</taxon>
        <taxon>Potamilus</taxon>
    </lineage>
</organism>
<evidence type="ECO:0000256" key="2">
    <source>
        <dbReference type="ARBA" id="ARBA00022448"/>
    </source>
</evidence>
<dbReference type="InterPro" id="IPR003593">
    <property type="entry name" value="AAA+_ATPase"/>
</dbReference>
<evidence type="ECO:0000256" key="1">
    <source>
        <dbReference type="ARBA" id="ARBA00005417"/>
    </source>
</evidence>
<accession>A0AAE0S349</accession>
<name>A0AAE0S349_9BIVA</name>
<evidence type="ECO:0000313" key="6">
    <source>
        <dbReference type="EMBL" id="KAK3584213.1"/>
    </source>
</evidence>
<evidence type="ECO:0000313" key="7">
    <source>
        <dbReference type="Proteomes" id="UP001195483"/>
    </source>
</evidence>
<dbReference type="AlphaFoldDB" id="A0AAE0S349"/>
<comment type="caution">
    <text evidence="6">The sequence shown here is derived from an EMBL/GenBank/DDBJ whole genome shotgun (WGS) entry which is preliminary data.</text>
</comment>
<keyword evidence="2" id="KW-0813">Transport</keyword>
<evidence type="ECO:0000256" key="4">
    <source>
        <dbReference type="ARBA" id="ARBA00022840"/>
    </source>
</evidence>
<dbReference type="PANTHER" id="PTHR42711:SF5">
    <property type="entry name" value="ABC TRANSPORTER ATP-BINDING PROTEIN NATA"/>
    <property type="match status" value="1"/>
</dbReference>
<feature type="domain" description="ABC transporter" evidence="5">
    <location>
        <begin position="2"/>
        <end position="155"/>
    </location>
</feature>
<dbReference type="CDD" id="cd03230">
    <property type="entry name" value="ABC_DR_subfamily_A"/>
    <property type="match status" value="1"/>
</dbReference>
<proteinExistence type="inferred from homology"/>
<dbReference type="GO" id="GO:0016887">
    <property type="term" value="F:ATP hydrolysis activity"/>
    <property type="evidence" value="ECO:0007669"/>
    <property type="project" value="InterPro"/>
</dbReference>
<keyword evidence="4" id="KW-0067">ATP-binding</keyword>
<evidence type="ECO:0000256" key="3">
    <source>
        <dbReference type="ARBA" id="ARBA00022741"/>
    </source>
</evidence>
<dbReference type="EMBL" id="JAEAOA010002069">
    <property type="protein sequence ID" value="KAK3584213.1"/>
    <property type="molecule type" value="Genomic_DNA"/>
</dbReference>
<keyword evidence="7" id="KW-1185">Reference proteome</keyword>
<dbReference type="InterPro" id="IPR027417">
    <property type="entry name" value="P-loop_NTPase"/>
</dbReference>
<dbReference type="SMART" id="SM00382">
    <property type="entry name" value="AAA"/>
    <property type="match status" value="1"/>
</dbReference>
<dbReference type="SUPFAM" id="SSF52540">
    <property type="entry name" value="P-loop containing nucleoside triphosphate hydrolases"/>
    <property type="match status" value="1"/>
</dbReference>
<dbReference type="Pfam" id="PF00005">
    <property type="entry name" value="ABC_tran"/>
    <property type="match status" value="1"/>
</dbReference>
<evidence type="ECO:0000259" key="5">
    <source>
        <dbReference type="PROSITE" id="PS50893"/>
    </source>
</evidence>
<reference evidence="6" key="3">
    <citation type="submission" date="2023-05" db="EMBL/GenBank/DDBJ databases">
        <authorList>
            <person name="Smith C.H."/>
        </authorList>
    </citation>
    <scope>NUCLEOTIDE SEQUENCE</scope>
    <source>
        <strain evidence="6">CHS0354</strain>
        <tissue evidence="6">Mantle</tissue>
    </source>
</reference>
<reference evidence="6" key="1">
    <citation type="journal article" date="2021" name="Genome Biol. Evol.">
        <title>A High-Quality Reference Genome for a Parasitic Bivalve with Doubly Uniparental Inheritance (Bivalvia: Unionida).</title>
        <authorList>
            <person name="Smith C.H."/>
        </authorList>
    </citation>
    <scope>NUCLEOTIDE SEQUENCE</scope>
    <source>
        <strain evidence="6">CHS0354</strain>
    </source>
</reference>
<protein>
    <recommendedName>
        <fullName evidence="5">ABC transporter domain-containing protein</fullName>
    </recommendedName>
</protein>
<comment type="similarity">
    <text evidence="1">Belongs to the ABC transporter superfamily.</text>
</comment>
<keyword evidence="3" id="KW-0547">Nucleotide-binding</keyword>